<keyword evidence="3" id="KW-0067">ATP-binding</keyword>
<evidence type="ECO:0000313" key="3">
    <source>
        <dbReference type="EMBL" id="MDF3292744.1"/>
    </source>
</evidence>
<dbReference type="GO" id="GO:0005524">
    <property type="term" value="F:ATP binding"/>
    <property type="evidence" value="ECO:0007669"/>
    <property type="project" value="UniProtKB-KW"/>
</dbReference>
<keyword evidence="3" id="KW-0547">Nucleotide-binding</keyword>
<protein>
    <submittedName>
        <fullName evidence="3">ATP-binding protein</fullName>
    </submittedName>
</protein>
<dbReference type="PANTHER" id="PTHR35526:SF3">
    <property type="entry name" value="ANTI-SIGMA-F FACTOR RSBW"/>
    <property type="match status" value="1"/>
</dbReference>
<name>A0ABT5ZSD6_9ACTN</name>
<feature type="domain" description="Histidine kinase/HSP90-like ATPase" evidence="2">
    <location>
        <begin position="11"/>
        <end position="115"/>
    </location>
</feature>
<proteinExistence type="predicted"/>
<keyword evidence="4" id="KW-1185">Reference proteome</keyword>
<evidence type="ECO:0000259" key="2">
    <source>
        <dbReference type="Pfam" id="PF13581"/>
    </source>
</evidence>
<dbReference type="Proteomes" id="UP001216579">
    <property type="component" value="Unassembled WGS sequence"/>
</dbReference>
<keyword evidence="1" id="KW-0723">Serine/threonine-protein kinase</keyword>
<dbReference type="EMBL" id="JARJBC010000020">
    <property type="protein sequence ID" value="MDF3292744.1"/>
    <property type="molecule type" value="Genomic_DNA"/>
</dbReference>
<keyword evidence="1" id="KW-0418">Kinase</keyword>
<organism evidence="3 4">
    <name type="scientific">Streptomyces silvisoli</name>
    <dbReference type="NCBI Taxonomy" id="3034235"/>
    <lineage>
        <taxon>Bacteria</taxon>
        <taxon>Bacillati</taxon>
        <taxon>Actinomycetota</taxon>
        <taxon>Actinomycetes</taxon>
        <taxon>Kitasatosporales</taxon>
        <taxon>Streptomycetaceae</taxon>
        <taxon>Streptomyces</taxon>
    </lineage>
</organism>
<dbReference type="PANTHER" id="PTHR35526">
    <property type="entry name" value="ANTI-SIGMA-F FACTOR RSBW-RELATED"/>
    <property type="match status" value="1"/>
</dbReference>
<keyword evidence="1" id="KW-0808">Transferase</keyword>
<sequence>MDLWTYTLQLPHDARAVRIARLTLRTVLTTHGLGELLDPTELLTSELVTNAYRHSSGPSLLRVRSMANRLRIGVWDTNPTIPPPFANGTLPVPEPDSEQGRGLMLVRRWADNYGGYEMGEELGGRRGKLLWFEILRRDAFDMAA</sequence>
<reference evidence="3 4" key="1">
    <citation type="submission" date="2023-03" db="EMBL/GenBank/DDBJ databases">
        <title>Draft genome sequence of Streptomyces sp. RB6PN23 isolated from peat swamp forest in Thailand.</title>
        <authorList>
            <person name="Klaysubun C."/>
            <person name="Duangmal K."/>
        </authorList>
    </citation>
    <scope>NUCLEOTIDE SEQUENCE [LARGE SCALE GENOMIC DNA]</scope>
    <source>
        <strain evidence="3 4">RB6PN23</strain>
    </source>
</reference>
<dbReference type="RefSeq" id="WP_276095785.1">
    <property type="nucleotide sequence ID" value="NZ_JARJBC010000020.1"/>
</dbReference>
<evidence type="ECO:0000313" key="4">
    <source>
        <dbReference type="Proteomes" id="UP001216579"/>
    </source>
</evidence>
<dbReference type="InterPro" id="IPR050267">
    <property type="entry name" value="Anti-sigma-factor_SerPK"/>
</dbReference>
<comment type="caution">
    <text evidence="3">The sequence shown here is derived from an EMBL/GenBank/DDBJ whole genome shotgun (WGS) entry which is preliminary data.</text>
</comment>
<dbReference type="InterPro" id="IPR003594">
    <property type="entry name" value="HATPase_dom"/>
</dbReference>
<dbReference type="CDD" id="cd16936">
    <property type="entry name" value="HATPase_RsbW-like"/>
    <property type="match status" value="1"/>
</dbReference>
<accession>A0ABT5ZSD6</accession>
<dbReference type="Gene3D" id="3.30.565.10">
    <property type="entry name" value="Histidine kinase-like ATPase, C-terminal domain"/>
    <property type="match status" value="1"/>
</dbReference>
<evidence type="ECO:0000256" key="1">
    <source>
        <dbReference type="ARBA" id="ARBA00022527"/>
    </source>
</evidence>
<dbReference type="SUPFAM" id="SSF55874">
    <property type="entry name" value="ATPase domain of HSP90 chaperone/DNA topoisomerase II/histidine kinase"/>
    <property type="match status" value="1"/>
</dbReference>
<dbReference type="InterPro" id="IPR036890">
    <property type="entry name" value="HATPase_C_sf"/>
</dbReference>
<gene>
    <name evidence="3" type="ORF">P3G67_26690</name>
</gene>
<dbReference type="Pfam" id="PF13581">
    <property type="entry name" value="HATPase_c_2"/>
    <property type="match status" value="1"/>
</dbReference>